<organism evidence="1 2">
    <name type="scientific">Xenopus laevis</name>
    <name type="common">African clawed frog</name>
    <dbReference type="NCBI Taxonomy" id="8355"/>
    <lineage>
        <taxon>Eukaryota</taxon>
        <taxon>Metazoa</taxon>
        <taxon>Chordata</taxon>
        <taxon>Craniata</taxon>
        <taxon>Vertebrata</taxon>
        <taxon>Euteleostomi</taxon>
        <taxon>Amphibia</taxon>
        <taxon>Batrachia</taxon>
        <taxon>Anura</taxon>
        <taxon>Pipoidea</taxon>
        <taxon>Pipidae</taxon>
        <taxon>Xenopodinae</taxon>
        <taxon>Xenopus</taxon>
        <taxon>Xenopus</taxon>
    </lineage>
</organism>
<evidence type="ECO:0000313" key="1">
    <source>
        <dbReference type="EMBL" id="OCT76505.1"/>
    </source>
</evidence>
<evidence type="ECO:0000313" key="2">
    <source>
        <dbReference type="Proteomes" id="UP000694892"/>
    </source>
</evidence>
<dbReference type="Proteomes" id="UP000694892">
    <property type="component" value="Chromosome 6L"/>
</dbReference>
<accession>A0A974HFY2</accession>
<reference evidence="2" key="1">
    <citation type="journal article" date="2016" name="Nature">
        <title>Genome evolution in the allotetraploid frog Xenopus laevis.</title>
        <authorList>
            <person name="Session A.M."/>
            <person name="Uno Y."/>
            <person name="Kwon T."/>
            <person name="Chapman J.A."/>
            <person name="Toyoda A."/>
            <person name="Takahashi S."/>
            <person name="Fukui A."/>
            <person name="Hikosaka A."/>
            <person name="Suzuki A."/>
            <person name="Kondo M."/>
            <person name="van Heeringen S.J."/>
            <person name="Quigley I."/>
            <person name="Heinz S."/>
            <person name="Ogino H."/>
            <person name="Ochi H."/>
            <person name="Hellsten U."/>
            <person name="Lyons J.B."/>
            <person name="Simakov O."/>
            <person name="Putnam N."/>
            <person name="Stites J."/>
            <person name="Kuroki Y."/>
            <person name="Tanaka T."/>
            <person name="Michiue T."/>
            <person name="Watanabe M."/>
            <person name="Bogdanovic O."/>
            <person name="Lister R."/>
            <person name="Georgiou G."/>
            <person name="Paranjpe S.S."/>
            <person name="van Kruijsbergen I."/>
            <person name="Shu S."/>
            <person name="Carlson J."/>
            <person name="Kinoshita T."/>
            <person name="Ohta Y."/>
            <person name="Mawaribuchi S."/>
            <person name="Jenkins J."/>
            <person name="Grimwood J."/>
            <person name="Schmutz J."/>
            <person name="Mitros T."/>
            <person name="Mozaffari S.V."/>
            <person name="Suzuki Y."/>
            <person name="Haramoto Y."/>
            <person name="Yamamoto T.S."/>
            <person name="Takagi C."/>
            <person name="Heald R."/>
            <person name="Miller K."/>
            <person name="Haudenschild C."/>
            <person name="Kitzman J."/>
            <person name="Nakayama T."/>
            <person name="Izutsu Y."/>
            <person name="Robert J."/>
            <person name="Fortriede J."/>
            <person name="Burns K."/>
            <person name="Lotay V."/>
            <person name="Karimi K."/>
            <person name="Yasuoka Y."/>
            <person name="Dichmann D.S."/>
            <person name="Flajnik M.F."/>
            <person name="Houston D.W."/>
            <person name="Shendure J."/>
            <person name="DuPasquier L."/>
            <person name="Vize P.D."/>
            <person name="Zorn A.M."/>
            <person name="Ito M."/>
            <person name="Marcotte E.M."/>
            <person name="Wallingford J.B."/>
            <person name="Ito Y."/>
            <person name="Asashima M."/>
            <person name="Ueno N."/>
            <person name="Matsuda Y."/>
            <person name="Veenstra G.J."/>
            <person name="Fujiyama A."/>
            <person name="Harland R.M."/>
            <person name="Taira M."/>
            <person name="Rokhsar D.S."/>
        </authorList>
    </citation>
    <scope>NUCLEOTIDE SEQUENCE [LARGE SCALE GENOMIC DNA]</scope>
    <source>
        <strain evidence="2">J</strain>
    </source>
</reference>
<proteinExistence type="predicted"/>
<dbReference type="EMBL" id="CM004476">
    <property type="protein sequence ID" value="OCT76505.1"/>
    <property type="molecule type" value="Genomic_DNA"/>
</dbReference>
<dbReference type="PANTHER" id="PTHR34718:SF2">
    <property type="entry name" value="PHD-TYPE DOMAIN-CONTAINING PROTEIN"/>
    <property type="match status" value="1"/>
</dbReference>
<gene>
    <name evidence="1" type="ORF">XELAEV_18031708mg</name>
</gene>
<dbReference type="PANTHER" id="PTHR34718">
    <property type="entry name" value="PHD-TYPE DOMAIN-CONTAINING PROTEIN"/>
    <property type="match status" value="1"/>
</dbReference>
<dbReference type="AlphaFoldDB" id="A0A974HFY2"/>
<protein>
    <submittedName>
        <fullName evidence="1">Uncharacterized protein</fullName>
    </submittedName>
</protein>
<name>A0A974HFY2_XENLA</name>
<sequence>MQNESVWIPELNLLMRDKVTLQTPNNPLPCKIVNAAQRLLKLQFETEGLQPSYATWYDMQPVSGPAVQILSDLMAQHCFTTCYRNGGVQVADSNPGYISLPVCDQIEVVYKNVGSYDCVLYAIAFAFELLSNGNVSSNFDNTKMREHLIKCIEDRRIIEFPKMS</sequence>